<reference evidence="2 3" key="1">
    <citation type="submission" date="2022-11" db="EMBL/GenBank/DDBJ databases">
        <title>Study of microbial diversity in lake waters.</title>
        <authorList>
            <person name="Zhang J."/>
        </authorList>
    </citation>
    <scope>NUCLEOTIDE SEQUENCE [LARGE SCALE GENOMIC DNA]</scope>
    <source>
        <strain evidence="2 3">DT12</strain>
    </source>
</reference>
<keyword evidence="1" id="KW-1133">Transmembrane helix</keyword>
<keyword evidence="3" id="KW-1185">Reference proteome</keyword>
<keyword evidence="1" id="KW-0472">Membrane</keyword>
<proteinExistence type="predicted"/>
<keyword evidence="1" id="KW-0812">Transmembrane</keyword>
<evidence type="ECO:0008006" key="4">
    <source>
        <dbReference type="Google" id="ProtNLM"/>
    </source>
</evidence>
<dbReference type="Proteomes" id="UP001208017">
    <property type="component" value="Unassembled WGS sequence"/>
</dbReference>
<accession>A0ABT3X353</accession>
<dbReference type="RefSeq" id="WP_267151643.1">
    <property type="nucleotide sequence ID" value="NZ_JAPMLT010000004.1"/>
</dbReference>
<comment type="caution">
    <text evidence="2">The sequence shown here is derived from an EMBL/GenBank/DDBJ whole genome shotgun (WGS) entry which is preliminary data.</text>
</comment>
<organism evidence="2 3">
    <name type="scientific">Tumebacillus lacus</name>
    <dbReference type="NCBI Taxonomy" id="2995335"/>
    <lineage>
        <taxon>Bacteria</taxon>
        <taxon>Bacillati</taxon>
        <taxon>Bacillota</taxon>
        <taxon>Bacilli</taxon>
        <taxon>Bacillales</taxon>
        <taxon>Alicyclobacillaceae</taxon>
        <taxon>Tumebacillus</taxon>
    </lineage>
</organism>
<evidence type="ECO:0000313" key="3">
    <source>
        <dbReference type="Proteomes" id="UP001208017"/>
    </source>
</evidence>
<dbReference type="EMBL" id="JAPMLT010000004">
    <property type="protein sequence ID" value="MCX7570398.1"/>
    <property type="molecule type" value="Genomic_DNA"/>
</dbReference>
<evidence type="ECO:0000313" key="2">
    <source>
        <dbReference type="EMBL" id="MCX7570398.1"/>
    </source>
</evidence>
<evidence type="ECO:0000256" key="1">
    <source>
        <dbReference type="SAM" id="Phobius"/>
    </source>
</evidence>
<name>A0ABT3X353_9BACL</name>
<sequence length="45" mass="5033">MTWWVVAAYGTGVLTGIGVGMAIMTGVQAKRLKKRAQEHIQEMKW</sequence>
<feature type="transmembrane region" description="Helical" evidence="1">
    <location>
        <begin position="6"/>
        <end position="27"/>
    </location>
</feature>
<protein>
    <recommendedName>
        <fullName evidence="4">Heme exporter protein D</fullName>
    </recommendedName>
</protein>
<gene>
    <name evidence="2" type="ORF">OS242_10530</name>
</gene>